<dbReference type="EMBL" id="JAWQEG010001699">
    <property type="protein sequence ID" value="KAK3877293.1"/>
    <property type="molecule type" value="Genomic_DNA"/>
</dbReference>
<dbReference type="GO" id="GO:0006310">
    <property type="term" value="P:DNA recombination"/>
    <property type="evidence" value="ECO:0007669"/>
    <property type="project" value="UniProtKB-KW"/>
</dbReference>
<dbReference type="InterPro" id="IPR013762">
    <property type="entry name" value="Integrase-like_cat_sf"/>
</dbReference>
<dbReference type="InterPro" id="IPR002104">
    <property type="entry name" value="Integrase_catalytic"/>
</dbReference>
<evidence type="ECO:0000313" key="6">
    <source>
        <dbReference type="Proteomes" id="UP001286313"/>
    </source>
</evidence>
<feature type="domain" description="Tyr recombinase" evidence="4">
    <location>
        <begin position="186"/>
        <end position="364"/>
    </location>
</feature>
<dbReference type="Proteomes" id="UP001286313">
    <property type="component" value="Unassembled WGS sequence"/>
</dbReference>
<dbReference type="AlphaFoldDB" id="A0AAE1FT41"/>
<dbReference type="InterPro" id="IPR011010">
    <property type="entry name" value="DNA_brk_join_enz"/>
</dbReference>
<dbReference type="GO" id="GO:0003677">
    <property type="term" value="F:DNA binding"/>
    <property type="evidence" value="ECO:0007669"/>
    <property type="project" value="UniProtKB-KW"/>
</dbReference>
<keyword evidence="1" id="KW-0238">DNA-binding</keyword>
<comment type="caution">
    <text evidence="5">The sequence shown here is derived from an EMBL/GenBank/DDBJ whole genome shotgun (WGS) entry which is preliminary data.</text>
</comment>
<dbReference type="SUPFAM" id="SSF56349">
    <property type="entry name" value="DNA breaking-rejoining enzymes"/>
    <property type="match status" value="1"/>
</dbReference>
<accession>A0AAE1FT41</accession>
<protein>
    <recommendedName>
        <fullName evidence="4">Tyr recombinase domain-containing protein</fullName>
    </recommendedName>
</protein>
<keyword evidence="6" id="KW-1185">Reference proteome</keyword>
<evidence type="ECO:0000313" key="5">
    <source>
        <dbReference type="EMBL" id="KAK3877293.1"/>
    </source>
</evidence>
<reference evidence="5" key="1">
    <citation type="submission" date="2023-10" db="EMBL/GenBank/DDBJ databases">
        <title>Genome assemblies of two species of porcelain crab, Petrolisthes cinctipes and Petrolisthes manimaculis (Anomura: Porcellanidae).</title>
        <authorList>
            <person name="Angst P."/>
        </authorList>
    </citation>
    <scope>NUCLEOTIDE SEQUENCE</scope>
    <source>
        <strain evidence="5">PB745_01</strain>
        <tissue evidence="5">Gill</tissue>
    </source>
</reference>
<gene>
    <name evidence="5" type="ORF">Pcinc_017996</name>
</gene>
<keyword evidence="2" id="KW-0233">DNA recombination</keyword>
<evidence type="ECO:0000256" key="1">
    <source>
        <dbReference type="ARBA" id="ARBA00023125"/>
    </source>
</evidence>
<dbReference type="InterPro" id="IPR010998">
    <property type="entry name" value="Integrase_recombinase_N"/>
</dbReference>
<dbReference type="PANTHER" id="PTHR35617">
    <property type="entry name" value="PHAGE_INTEGRASE DOMAIN-CONTAINING PROTEIN"/>
    <property type="match status" value="1"/>
</dbReference>
<proteinExistence type="predicted"/>
<evidence type="ECO:0000259" key="4">
    <source>
        <dbReference type="Pfam" id="PF00589"/>
    </source>
</evidence>
<evidence type="ECO:0000256" key="2">
    <source>
        <dbReference type="ARBA" id="ARBA00023172"/>
    </source>
</evidence>
<dbReference type="Gene3D" id="1.10.443.10">
    <property type="entry name" value="Intergrase catalytic core"/>
    <property type="match status" value="1"/>
</dbReference>
<organism evidence="5 6">
    <name type="scientific">Petrolisthes cinctipes</name>
    <name type="common">Flat porcelain crab</name>
    <dbReference type="NCBI Taxonomy" id="88211"/>
    <lineage>
        <taxon>Eukaryota</taxon>
        <taxon>Metazoa</taxon>
        <taxon>Ecdysozoa</taxon>
        <taxon>Arthropoda</taxon>
        <taxon>Crustacea</taxon>
        <taxon>Multicrustacea</taxon>
        <taxon>Malacostraca</taxon>
        <taxon>Eumalacostraca</taxon>
        <taxon>Eucarida</taxon>
        <taxon>Decapoda</taxon>
        <taxon>Pleocyemata</taxon>
        <taxon>Anomura</taxon>
        <taxon>Galatheoidea</taxon>
        <taxon>Porcellanidae</taxon>
        <taxon>Petrolisthes</taxon>
    </lineage>
</organism>
<dbReference type="Gene3D" id="1.10.150.130">
    <property type="match status" value="1"/>
</dbReference>
<feature type="region of interest" description="Disordered" evidence="3">
    <location>
        <begin position="1"/>
        <end position="30"/>
    </location>
</feature>
<dbReference type="GO" id="GO:0015074">
    <property type="term" value="P:DNA integration"/>
    <property type="evidence" value="ECO:0007669"/>
    <property type="project" value="InterPro"/>
</dbReference>
<sequence>MVGCTFVDDPAVDGNITQDAGGRTSDNQEKEKCTKASIDDGGTPNHATHQADGMFVVREKLREQGISAEGTDILLASWRPGTEKQYRPHVNRWTKFCNRGDFDPLNPTLSDVINFLSETFHRGVGYECVNTARGAFSSLGIVVGGCCAGNHPLVNRFMKGVFNLRPSKPRYSETWDVKPVLQKLKMMDLLHSLSLKELTLKLVMLMALTQAARVQTLHLLMLKNINIEEDSISVWLGGNIKQCRPKFNVKFVKFQAYAKDKRLCVCETLKCYLDKTKNLRQDGEQEDQKLLISTIKPHKEVSKDTIARWIRRMLVMSGVDTTKYSAGSVRPAAASKAKAMAMPITFIMAKAGWSSEATFAKYYDKIIVQDSDTFQDAVLE</sequence>
<dbReference type="PANTHER" id="PTHR35617:SF3">
    <property type="entry name" value="CORE-BINDING (CB) DOMAIN-CONTAINING PROTEIN"/>
    <property type="match status" value="1"/>
</dbReference>
<name>A0AAE1FT41_PETCI</name>
<evidence type="ECO:0000256" key="3">
    <source>
        <dbReference type="SAM" id="MobiDB-lite"/>
    </source>
</evidence>
<dbReference type="Pfam" id="PF00589">
    <property type="entry name" value="Phage_integrase"/>
    <property type="match status" value="1"/>
</dbReference>